<accession>A0A261UX38</accession>
<dbReference type="CDD" id="cd08422">
    <property type="entry name" value="PBP2_CrgA_like"/>
    <property type="match status" value="1"/>
</dbReference>
<dbReference type="Proteomes" id="UP000216885">
    <property type="component" value="Unassembled WGS sequence"/>
</dbReference>
<dbReference type="PANTHER" id="PTHR30537:SF5">
    <property type="entry name" value="HTH-TYPE TRANSCRIPTIONAL ACTIVATOR TTDR-RELATED"/>
    <property type="match status" value="1"/>
</dbReference>
<dbReference type="SUPFAM" id="SSF53850">
    <property type="entry name" value="Periplasmic binding protein-like II"/>
    <property type="match status" value="1"/>
</dbReference>
<name>A0A261UX38_9BORD</name>
<dbReference type="SUPFAM" id="SSF46785">
    <property type="entry name" value="Winged helix' DNA-binding domain"/>
    <property type="match status" value="1"/>
</dbReference>
<dbReference type="EMBL" id="NEVQ01000002">
    <property type="protein sequence ID" value="OZI66151.1"/>
    <property type="molecule type" value="Genomic_DNA"/>
</dbReference>
<proteinExistence type="inferred from homology"/>
<feature type="region of interest" description="Disordered" evidence="5">
    <location>
        <begin position="302"/>
        <end position="322"/>
    </location>
</feature>
<organism evidence="7 8">
    <name type="scientific">Bordetella genomosp. 4</name>
    <dbReference type="NCBI Taxonomy" id="463044"/>
    <lineage>
        <taxon>Bacteria</taxon>
        <taxon>Pseudomonadati</taxon>
        <taxon>Pseudomonadota</taxon>
        <taxon>Betaproteobacteria</taxon>
        <taxon>Burkholderiales</taxon>
        <taxon>Alcaligenaceae</taxon>
        <taxon>Bordetella</taxon>
    </lineage>
</organism>
<evidence type="ECO:0000256" key="1">
    <source>
        <dbReference type="ARBA" id="ARBA00009437"/>
    </source>
</evidence>
<dbReference type="InterPro" id="IPR000847">
    <property type="entry name" value="LysR_HTH_N"/>
</dbReference>
<dbReference type="PROSITE" id="PS50931">
    <property type="entry name" value="HTH_LYSR"/>
    <property type="match status" value="1"/>
</dbReference>
<dbReference type="Pfam" id="PF00126">
    <property type="entry name" value="HTH_1"/>
    <property type="match status" value="1"/>
</dbReference>
<evidence type="ECO:0000259" key="6">
    <source>
        <dbReference type="PROSITE" id="PS50931"/>
    </source>
</evidence>
<evidence type="ECO:0000256" key="3">
    <source>
        <dbReference type="ARBA" id="ARBA00023125"/>
    </source>
</evidence>
<gene>
    <name evidence="7" type="ORF">CAL20_02235</name>
</gene>
<reference evidence="7 8" key="1">
    <citation type="submission" date="2017-05" db="EMBL/GenBank/DDBJ databases">
        <title>Complete and WGS of Bordetella genogroups.</title>
        <authorList>
            <person name="Spilker T."/>
            <person name="LiPuma J."/>
        </authorList>
    </citation>
    <scope>NUCLEOTIDE SEQUENCE [LARGE SCALE GENOMIC DNA]</scope>
    <source>
        <strain evidence="7 8">AU9919</strain>
    </source>
</reference>
<comment type="similarity">
    <text evidence="1">Belongs to the LysR transcriptional regulatory family.</text>
</comment>
<dbReference type="GO" id="GO:0006351">
    <property type="term" value="P:DNA-templated transcription"/>
    <property type="evidence" value="ECO:0007669"/>
    <property type="project" value="TreeGrafter"/>
</dbReference>
<dbReference type="Pfam" id="PF03466">
    <property type="entry name" value="LysR_substrate"/>
    <property type="match status" value="1"/>
</dbReference>
<evidence type="ECO:0000256" key="5">
    <source>
        <dbReference type="SAM" id="MobiDB-lite"/>
    </source>
</evidence>
<dbReference type="GO" id="GO:0043565">
    <property type="term" value="F:sequence-specific DNA binding"/>
    <property type="evidence" value="ECO:0007669"/>
    <property type="project" value="TreeGrafter"/>
</dbReference>
<evidence type="ECO:0000256" key="2">
    <source>
        <dbReference type="ARBA" id="ARBA00023015"/>
    </source>
</evidence>
<keyword evidence="3" id="KW-0238">DNA-binding</keyword>
<dbReference type="InterPro" id="IPR036388">
    <property type="entry name" value="WH-like_DNA-bd_sf"/>
</dbReference>
<dbReference type="PANTHER" id="PTHR30537">
    <property type="entry name" value="HTH-TYPE TRANSCRIPTIONAL REGULATOR"/>
    <property type="match status" value="1"/>
</dbReference>
<comment type="caution">
    <text evidence="7">The sequence shown here is derived from an EMBL/GenBank/DDBJ whole genome shotgun (WGS) entry which is preliminary data.</text>
</comment>
<evidence type="ECO:0000256" key="4">
    <source>
        <dbReference type="ARBA" id="ARBA00023163"/>
    </source>
</evidence>
<dbReference type="Gene3D" id="3.40.190.290">
    <property type="match status" value="1"/>
</dbReference>
<dbReference type="Gene3D" id="1.10.10.10">
    <property type="entry name" value="Winged helix-like DNA-binding domain superfamily/Winged helix DNA-binding domain"/>
    <property type="match status" value="1"/>
</dbReference>
<dbReference type="InterPro" id="IPR005119">
    <property type="entry name" value="LysR_subst-bd"/>
</dbReference>
<protein>
    <recommendedName>
        <fullName evidence="6">HTH lysR-type domain-containing protein</fullName>
    </recommendedName>
</protein>
<keyword evidence="4" id="KW-0804">Transcription</keyword>
<feature type="domain" description="HTH lysR-type" evidence="6">
    <location>
        <begin position="10"/>
        <end position="67"/>
    </location>
</feature>
<dbReference type="InterPro" id="IPR036390">
    <property type="entry name" value="WH_DNA-bd_sf"/>
</dbReference>
<dbReference type="InterPro" id="IPR058163">
    <property type="entry name" value="LysR-type_TF_proteobact-type"/>
</dbReference>
<dbReference type="GO" id="GO:0003700">
    <property type="term" value="F:DNA-binding transcription factor activity"/>
    <property type="evidence" value="ECO:0007669"/>
    <property type="project" value="InterPro"/>
</dbReference>
<keyword evidence="8" id="KW-1185">Reference proteome</keyword>
<evidence type="ECO:0000313" key="7">
    <source>
        <dbReference type="EMBL" id="OZI66151.1"/>
    </source>
</evidence>
<dbReference type="AlphaFoldDB" id="A0A261UX38"/>
<sequence>MERTGSGFDFNFNDIAVFVQVAKQRSISRTAEQTGMPASTVSRRLSMLEERLGVQLLSRTTRRILLTEAGKLYYEHCHQLIEQAQDAQDLLLDHGAQPRGTLKVLLPDMLDAIELPVFIPQFARAWPELQFRYDYHHGPQWEQHRDFDVALRWGTQLNSDLVARSIAQIEFGLYASEDYLKKRGMPKHPGELTLHDCVYADLCKELVSWTFRSSGQPLVVEPQSRLGLSDMNLAHRLACEGAGIVALPLSTKIDESLIPVLPTWRLAPITLYAMYSGRTPPARVRVFIDALIEHAKGRHAGVPNSKFSLKHTPSPSQPDHRLVSKSALRHIDHASVI</sequence>
<dbReference type="FunFam" id="1.10.10.10:FF:000001">
    <property type="entry name" value="LysR family transcriptional regulator"/>
    <property type="match status" value="1"/>
</dbReference>
<evidence type="ECO:0000313" key="8">
    <source>
        <dbReference type="Proteomes" id="UP000216885"/>
    </source>
</evidence>
<keyword evidence="2" id="KW-0805">Transcription regulation</keyword>
<feature type="compositionally biased region" description="Polar residues" evidence="5">
    <location>
        <begin position="305"/>
        <end position="314"/>
    </location>
</feature>
<dbReference type="RefSeq" id="WP_094837083.1">
    <property type="nucleotide sequence ID" value="NZ_NEVQ01000002.1"/>
</dbReference>